<protein>
    <submittedName>
        <fullName evidence="1">Uncharacterized protein</fullName>
    </submittedName>
</protein>
<evidence type="ECO:0000313" key="1">
    <source>
        <dbReference type="EMBL" id="NVO56053.1"/>
    </source>
</evidence>
<evidence type="ECO:0000313" key="2">
    <source>
        <dbReference type="Proteomes" id="UP000630805"/>
    </source>
</evidence>
<organism evidence="1 2">
    <name type="scientific">Ruegeria haliotis</name>
    <dbReference type="NCBI Taxonomy" id="2747601"/>
    <lineage>
        <taxon>Bacteria</taxon>
        <taxon>Pseudomonadati</taxon>
        <taxon>Pseudomonadota</taxon>
        <taxon>Alphaproteobacteria</taxon>
        <taxon>Rhodobacterales</taxon>
        <taxon>Roseobacteraceae</taxon>
        <taxon>Ruegeria</taxon>
    </lineage>
</organism>
<reference evidence="1 2" key="1">
    <citation type="submission" date="2020-06" db="EMBL/GenBank/DDBJ databases">
        <authorList>
            <person name="Cao W.R."/>
        </authorList>
    </citation>
    <scope>NUCLEOTIDE SEQUENCE [LARGE SCALE GENOMIC DNA]</scope>
    <source>
        <strain evidence="1 2">B1Z28</strain>
    </source>
</reference>
<keyword evidence="2" id="KW-1185">Reference proteome</keyword>
<comment type="caution">
    <text evidence="1">The sequence shown here is derived from an EMBL/GenBank/DDBJ whole genome shotgun (WGS) entry which is preliminary data.</text>
</comment>
<accession>A0ABX2PPI2</accession>
<proteinExistence type="predicted"/>
<sequence>MSDPLDEIIARHDAATACGCSCCDEDFAAYVEQKKRQLQIQETDTDQSLPDSAASRRGSVRYVFEYLLAKRTTTGD</sequence>
<gene>
    <name evidence="1" type="ORF">HW561_09670</name>
</gene>
<dbReference type="Proteomes" id="UP000630805">
    <property type="component" value="Unassembled WGS sequence"/>
</dbReference>
<name>A0ABX2PPI2_9RHOB</name>
<dbReference type="RefSeq" id="WP_176864113.1">
    <property type="nucleotide sequence ID" value="NZ_JABXWT010000003.1"/>
</dbReference>
<dbReference type="EMBL" id="JABXWT010000003">
    <property type="protein sequence ID" value="NVO56053.1"/>
    <property type="molecule type" value="Genomic_DNA"/>
</dbReference>